<dbReference type="Pfam" id="PF05497">
    <property type="entry name" value="Destabilase"/>
    <property type="match status" value="1"/>
</dbReference>
<evidence type="ECO:0000313" key="7">
    <source>
        <dbReference type="EMBL" id="KAF0298508.1"/>
    </source>
</evidence>
<dbReference type="Proteomes" id="UP000440578">
    <property type="component" value="Unassembled WGS sequence"/>
</dbReference>
<organism evidence="7 8">
    <name type="scientific">Amphibalanus amphitrite</name>
    <name type="common">Striped barnacle</name>
    <name type="synonym">Balanus amphitrite</name>
    <dbReference type="NCBI Taxonomy" id="1232801"/>
    <lineage>
        <taxon>Eukaryota</taxon>
        <taxon>Metazoa</taxon>
        <taxon>Ecdysozoa</taxon>
        <taxon>Arthropoda</taxon>
        <taxon>Crustacea</taxon>
        <taxon>Multicrustacea</taxon>
        <taxon>Cirripedia</taxon>
        <taxon>Thoracica</taxon>
        <taxon>Thoracicalcarea</taxon>
        <taxon>Balanomorpha</taxon>
        <taxon>Balanoidea</taxon>
        <taxon>Balanidae</taxon>
        <taxon>Amphibalaninae</taxon>
        <taxon>Amphibalanus</taxon>
    </lineage>
</organism>
<evidence type="ECO:0000256" key="2">
    <source>
        <dbReference type="ARBA" id="ARBA00012732"/>
    </source>
</evidence>
<gene>
    <name evidence="7" type="ORF">FJT64_004107</name>
</gene>
<dbReference type="InterPro" id="IPR008597">
    <property type="entry name" value="Invert_lysozyme"/>
</dbReference>
<evidence type="ECO:0000256" key="3">
    <source>
        <dbReference type="ARBA" id="ARBA00022529"/>
    </source>
</evidence>
<reference evidence="7 8" key="1">
    <citation type="submission" date="2019-07" db="EMBL/GenBank/DDBJ databases">
        <title>Draft genome assembly of a fouling barnacle, Amphibalanus amphitrite (Darwin, 1854): The first reference genome for Thecostraca.</title>
        <authorList>
            <person name="Kim W."/>
        </authorList>
    </citation>
    <scope>NUCLEOTIDE SEQUENCE [LARGE SCALE GENOMIC DNA]</scope>
    <source>
        <strain evidence="7">SNU_AA5</strain>
        <tissue evidence="7">Soma without cirri and trophi</tissue>
    </source>
</reference>
<evidence type="ECO:0000256" key="6">
    <source>
        <dbReference type="ARBA" id="ARBA00023295"/>
    </source>
</evidence>
<keyword evidence="5" id="KW-0378">Hydrolase</keyword>
<proteinExistence type="predicted"/>
<comment type="caution">
    <text evidence="7">The sequence shown here is derived from an EMBL/GenBank/DDBJ whole genome shotgun (WGS) entry which is preliminary data.</text>
</comment>
<dbReference type="OrthoDB" id="6337871at2759"/>
<evidence type="ECO:0000256" key="5">
    <source>
        <dbReference type="ARBA" id="ARBA00022801"/>
    </source>
</evidence>
<accession>A0A6A4W8V9</accession>
<dbReference type="EMBL" id="VIIS01001428">
    <property type="protein sequence ID" value="KAF0298508.1"/>
    <property type="molecule type" value="Genomic_DNA"/>
</dbReference>
<protein>
    <recommendedName>
        <fullName evidence="2">lysozyme</fullName>
        <ecNumber evidence="2">3.2.1.17</ecNumber>
    </recommendedName>
</protein>
<keyword evidence="4" id="KW-0081">Bacteriolytic enzyme</keyword>
<dbReference type="EC" id="3.2.1.17" evidence="2"/>
<keyword evidence="8" id="KW-1185">Reference proteome</keyword>
<evidence type="ECO:0000256" key="1">
    <source>
        <dbReference type="ARBA" id="ARBA00000632"/>
    </source>
</evidence>
<keyword evidence="6" id="KW-0326">Glycosidase</keyword>
<sequence length="123" mass="12974">MQSPQSACSLCNLYGSLAAVWRRARLTDPSFAATFAYLGFRECAGDAECAGAVLGAYLEAEAADCDGDGMVGCTDFGVLTVAGPDGCRRGAAALSRPQQAQMEALHRCQREVAYMLRVPKANC</sequence>
<dbReference type="Gene3D" id="1.10.530.10">
    <property type="match status" value="1"/>
</dbReference>
<evidence type="ECO:0000313" key="8">
    <source>
        <dbReference type="Proteomes" id="UP000440578"/>
    </source>
</evidence>
<name>A0A6A4W8V9_AMPAM</name>
<dbReference type="GO" id="GO:0031640">
    <property type="term" value="P:killing of cells of another organism"/>
    <property type="evidence" value="ECO:0007669"/>
    <property type="project" value="UniProtKB-KW"/>
</dbReference>
<dbReference type="GO" id="GO:0003796">
    <property type="term" value="F:lysozyme activity"/>
    <property type="evidence" value="ECO:0007669"/>
    <property type="project" value="UniProtKB-EC"/>
</dbReference>
<keyword evidence="3" id="KW-0929">Antimicrobial</keyword>
<dbReference type="GO" id="GO:0042742">
    <property type="term" value="P:defense response to bacterium"/>
    <property type="evidence" value="ECO:0007669"/>
    <property type="project" value="UniProtKB-KW"/>
</dbReference>
<evidence type="ECO:0000256" key="4">
    <source>
        <dbReference type="ARBA" id="ARBA00022638"/>
    </source>
</evidence>
<dbReference type="AlphaFoldDB" id="A0A6A4W8V9"/>
<comment type="catalytic activity">
    <reaction evidence="1">
        <text>Hydrolysis of (1-&gt;4)-beta-linkages between N-acetylmuramic acid and N-acetyl-D-glucosamine residues in a peptidoglycan and between N-acetyl-D-glucosamine residues in chitodextrins.</text>
        <dbReference type="EC" id="3.2.1.17"/>
    </reaction>
</comment>